<evidence type="ECO:0000259" key="2">
    <source>
        <dbReference type="Pfam" id="PF18998"/>
    </source>
</evidence>
<name>A0ABX1U4I0_9PROT</name>
<evidence type="ECO:0008006" key="6">
    <source>
        <dbReference type="Google" id="ProtNLM"/>
    </source>
</evidence>
<evidence type="ECO:0000313" key="5">
    <source>
        <dbReference type="Proteomes" id="UP000749010"/>
    </source>
</evidence>
<comment type="caution">
    <text evidence="4">The sequence shown here is derived from an EMBL/GenBank/DDBJ whole genome shotgun (WGS) entry which is preliminary data.</text>
</comment>
<dbReference type="Proteomes" id="UP000749010">
    <property type="component" value="Unassembled WGS sequence"/>
</dbReference>
<feature type="domain" description="Bacterial repeat" evidence="2">
    <location>
        <begin position="334"/>
        <end position="383"/>
    </location>
</feature>
<gene>
    <name evidence="4" type="ORF">E4Q23_19540</name>
</gene>
<feature type="chain" id="PRO_5046678863" description="Bacterial repeat domain-containing protein" evidence="1">
    <location>
        <begin position="31"/>
        <end position="508"/>
    </location>
</feature>
<proteinExistence type="predicted"/>
<evidence type="ECO:0000313" key="4">
    <source>
        <dbReference type="EMBL" id="NMQ29763.1"/>
    </source>
</evidence>
<accession>A0ABX1U4I0</accession>
<dbReference type="InterPro" id="IPR056862">
    <property type="entry name" value="VWA7_N"/>
</dbReference>
<evidence type="ECO:0000259" key="3">
    <source>
        <dbReference type="Pfam" id="PF25107"/>
    </source>
</evidence>
<keyword evidence="1" id="KW-0732">Signal</keyword>
<dbReference type="InterPro" id="IPR044060">
    <property type="entry name" value="Bacterial_rp_domain"/>
</dbReference>
<sequence length="508" mass="54367">MNLVNVLSPLRIVACAFLIHVCLAPGEASAFGVKKLFGLPGTPNHELITRAGLTGVMPLHLSSGQVVMFTPAAITQIADANVSTDSVYAVFPSRHFDEESFGGGQSLLVSERDEIVRKLILAKDDGDEARHLLGRALHTLQDFYAHSTWVEVGHTGTAPLGQRGISIPHADLFTHVCDRFGVLSGRALTSDYWTSSNLLGWKDYDLVIALGTGVHKCGHGNGDKCNDPTKCPGDFDKDGHLLTDAGGINKDTDERAHFVEALLLARESSAEYVEHILSDVGTDMDATVRKCKLMGQSCYILFLQKGAIGSGTIVVSDPPAMDINKSCGVDCSLVVRSGTLITLEAKADPGFEFLGWSEDCAAQGTTNPVRVTFSSLTLCKANFGVLPTVHFKPYGSHNVAGGPFYVELVDAAALSPITASQDVTVTVLRQVYTCDPPRLRFSSNRVIAIPAGLSVSADLTGYVAGRDPLCSPSLPARTDLIIMEATLGTRKLTIDSVPEAQRKVFITR</sequence>
<dbReference type="Pfam" id="PF18998">
    <property type="entry name" value="Flg_new_2"/>
    <property type="match status" value="1"/>
</dbReference>
<organism evidence="4 5">
    <name type="scientific">Candidatus Accumulibacter phosphatis</name>
    <dbReference type="NCBI Taxonomy" id="327160"/>
    <lineage>
        <taxon>Bacteria</taxon>
        <taxon>Pseudomonadati</taxon>
        <taxon>Pseudomonadota</taxon>
        <taxon>Betaproteobacteria</taxon>
        <taxon>Candidatus Accumulibacter</taxon>
    </lineage>
</organism>
<dbReference type="EMBL" id="SPMY01000068">
    <property type="protein sequence ID" value="NMQ29763.1"/>
    <property type="molecule type" value="Genomic_DNA"/>
</dbReference>
<reference evidence="4 5" key="1">
    <citation type="submission" date="2019-03" db="EMBL/GenBank/DDBJ databases">
        <title>Metabolic reconstructions from genomes of highly enriched 'Candidatus Accumulibacter' and 'Candidatus Competibacter' bioreactor populations.</title>
        <authorList>
            <person name="Annavajhala M.K."/>
            <person name="Welles L."/>
            <person name="Abbas B."/>
            <person name="Sorokin D."/>
            <person name="Park H."/>
            <person name="Van Loosdrecht M."/>
            <person name="Chandran K."/>
        </authorList>
    </citation>
    <scope>NUCLEOTIDE SEQUENCE [LARGE SCALE GENOMIC DNA]</scope>
    <source>
        <strain evidence="4 5">SBR_S</strain>
    </source>
</reference>
<dbReference type="RefSeq" id="WP_169068216.1">
    <property type="nucleotide sequence ID" value="NZ_SPMY01000068.1"/>
</dbReference>
<keyword evidence="5" id="KW-1185">Reference proteome</keyword>
<dbReference type="Pfam" id="PF25107">
    <property type="entry name" value="VWA7_N"/>
    <property type="match status" value="1"/>
</dbReference>
<protein>
    <recommendedName>
        <fullName evidence="6">Bacterial repeat domain-containing protein</fullName>
    </recommendedName>
</protein>
<feature type="signal peptide" evidence="1">
    <location>
        <begin position="1"/>
        <end position="30"/>
    </location>
</feature>
<feature type="domain" description="VWA7 N-terminal" evidence="3">
    <location>
        <begin position="72"/>
        <end position="282"/>
    </location>
</feature>
<evidence type="ECO:0000256" key="1">
    <source>
        <dbReference type="SAM" id="SignalP"/>
    </source>
</evidence>